<dbReference type="Pfam" id="PF05380">
    <property type="entry name" value="Peptidase_A17"/>
    <property type="match status" value="1"/>
</dbReference>
<protein>
    <submittedName>
        <fullName evidence="2">Putative tick transposon</fullName>
    </submittedName>
</protein>
<dbReference type="SUPFAM" id="SSF53098">
    <property type="entry name" value="Ribonuclease H-like"/>
    <property type="match status" value="1"/>
</dbReference>
<dbReference type="GO" id="GO:0071897">
    <property type="term" value="P:DNA biosynthetic process"/>
    <property type="evidence" value="ECO:0007669"/>
    <property type="project" value="UniProtKB-ARBA"/>
</dbReference>
<dbReference type="Gene3D" id="1.10.340.70">
    <property type="match status" value="1"/>
</dbReference>
<name>L7LXX7_RHIPC</name>
<dbReference type="PANTHER" id="PTHR47331:SF4">
    <property type="entry name" value="PEPTIDASE S1 DOMAIN-CONTAINING PROTEIN"/>
    <property type="match status" value="1"/>
</dbReference>
<dbReference type="GO" id="GO:0003676">
    <property type="term" value="F:nucleic acid binding"/>
    <property type="evidence" value="ECO:0007669"/>
    <property type="project" value="InterPro"/>
</dbReference>
<organism evidence="2">
    <name type="scientific">Rhipicephalus pulchellus</name>
    <name type="common">Yellow backed tick</name>
    <name type="synonym">Dermacentor pulchellus</name>
    <dbReference type="NCBI Taxonomy" id="72859"/>
    <lineage>
        <taxon>Eukaryota</taxon>
        <taxon>Metazoa</taxon>
        <taxon>Ecdysozoa</taxon>
        <taxon>Arthropoda</taxon>
        <taxon>Chelicerata</taxon>
        <taxon>Arachnida</taxon>
        <taxon>Acari</taxon>
        <taxon>Parasitiformes</taxon>
        <taxon>Ixodida</taxon>
        <taxon>Ixodoidea</taxon>
        <taxon>Ixodidae</taxon>
        <taxon>Rhipicephalinae</taxon>
        <taxon>Rhipicephalus</taxon>
        <taxon>Rhipicephalus</taxon>
    </lineage>
</organism>
<dbReference type="GO" id="GO:0042575">
    <property type="term" value="C:DNA polymerase complex"/>
    <property type="evidence" value="ECO:0007669"/>
    <property type="project" value="UniProtKB-ARBA"/>
</dbReference>
<evidence type="ECO:0000259" key="1">
    <source>
        <dbReference type="PROSITE" id="PS50994"/>
    </source>
</evidence>
<evidence type="ECO:0000313" key="2">
    <source>
        <dbReference type="EMBL" id="JAA55738.1"/>
    </source>
</evidence>
<dbReference type="EMBL" id="GACK01009296">
    <property type="protein sequence ID" value="JAA55738.1"/>
    <property type="molecule type" value="mRNA"/>
</dbReference>
<accession>L7LXX7</accession>
<dbReference type="InterPro" id="IPR036397">
    <property type="entry name" value="RNaseH_sf"/>
</dbReference>
<dbReference type="InterPro" id="IPR041588">
    <property type="entry name" value="Integrase_H2C2"/>
</dbReference>
<dbReference type="SUPFAM" id="SSF56672">
    <property type="entry name" value="DNA/RNA polymerases"/>
    <property type="match status" value="1"/>
</dbReference>
<dbReference type="InterPro" id="IPR012337">
    <property type="entry name" value="RNaseH-like_sf"/>
</dbReference>
<dbReference type="Pfam" id="PF18701">
    <property type="entry name" value="DUF5641"/>
    <property type="match status" value="1"/>
</dbReference>
<dbReference type="AlphaFoldDB" id="L7LXX7"/>
<sequence>MTRVPFGTTASPFLLTATLQYHFKRVEPALQATAQQLSENFYVDDLVTGVSSSREALRIFHDANTILNSAGMKLQKWSTNDDKLRQVISQGSETPSEAAPTKVLGILWNTNDDRLRLNIEPMLMFLQNKEDTKRFVLQTTARIFDPLGWLSPFLVRIKFLFQRLWQHGTTWEEAMPATLHEEWKNWCEELQGLQEFSLPRCELKLCLNQSTGYQLHIFADASTSAYGVVAYLKVIDEDGIATIQLLISKCRVAPMKRISLPRLELVAAVLAARVLKFLRDALSSRNWRIEEYCWTDSTVTLCWIRSSAVKWKQFVSNRVIEIQKTTDPAQWNHCPGIQNPADLVTRGLPLKDALNNRLWWKGPDWLSKTSDCWPTMDNFTPSMASDELLNCELKTVVPAMIIVTKQALFSPEKYSSWIKMVRVTAWIRRFVNNCRSANHRRHGALSTQEVQEAEYLWFRQAQTDTYGKEIAHLTAGHSLEKSSSIRELHPYIDDKSILRIRTRLENADLTCCEKTPVLLPNNHPVTHLIVMRAHQTVLHGGVGATLAEIRARFWVVRARQAVKRAIGKCLTCARFRAKATSAPVAPLPCDRVRNSRPFEITGVDFAGPMFVKDHGGAKKVYIVLFSCAVVRAIHIEYVLDLTANSFLMAFKRFCARRGTPRVVYSDNATTFKKAARDLDHLHHLLRKDEVTNYCANNKVTWKFTAEKAPWWGGFWERLVRIVKDCLRRSIGRRTLNLQELITLLAETEAVVNSRPITFTYSSPTEPNVLTPSHFLLGCRLLSTPRSLEEPRAETTYLNLWVHRQRALQHLWKRWLREYLLLLRSAHSRKVHSSHSIEQGDIVIVHEDNIPRMFWKTAVISECLKGKDGVVRACKIRLPQGSEVVRPVQKLYRLELFTSGPGVC</sequence>
<dbReference type="InterPro" id="IPR008042">
    <property type="entry name" value="Retrotrans_Pao"/>
</dbReference>
<dbReference type="InterPro" id="IPR001584">
    <property type="entry name" value="Integrase_cat-core"/>
</dbReference>
<feature type="domain" description="Integrase catalytic" evidence="1">
    <location>
        <begin position="593"/>
        <end position="779"/>
    </location>
</feature>
<dbReference type="GO" id="GO:0015074">
    <property type="term" value="P:DNA integration"/>
    <property type="evidence" value="ECO:0007669"/>
    <property type="project" value="InterPro"/>
</dbReference>
<dbReference type="Pfam" id="PF17921">
    <property type="entry name" value="Integrase_H2C2"/>
    <property type="match status" value="1"/>
</dbReference>
<dbReference type="InterPro" id="IPR043502">
    <property type="entry name" value="DNA/RNA_pol_sf"/>
</dbReference>
<proteinExistence type="evidence at transcript level"/>
<reference evidence="2" key="1">
    <citation type="submission" date="2012-11" db="EMBL/GenBank/DDBJ databases">
        <authorList>
            <person name="Lucero-Rivera Y.E."/>
            <person name="Tovar-Ramirez D."/>
        </authorList>
    </citation>
    <scope>NUCLEOTIDE SEQUENCE</scope>
    <source>
        <tissue evidence="2">Salivary gland</tissue>
    </source>
</reference>
<dbReference type="PROSITE" id="PS50994">
    <property type="entry name" value="INTEGRASE"/>
    <property type="match status" value="1"/>
</dbReference>
<reference evidence="2" key="2">
    <citation type="journal article" date="2015" name="J. Proteomics">
        <title>Sexual differences in the sialomes of the zebra tick, Rhipicephalus pulchellus.</title>
        <authorList>
            <person name="Tan A.W."/>
            <person name="Francischetti I.M."/>
            <person name="Slovak M."/>
            <person name="Kini R.M."/>
            <person name="Ribeiro J.M."/>
        </authorList>
    </citation>
    <scope>NUCLEOTIDE SEQUENCE</scope>
    <source>
        <tissue evidence="2">Salivary gland</tissue>
    </source>
</reference>
<dbReference type="PANTHER" id="PTHR47331">
    <property type="entry name" value="PHD-TYPE DOMAIN-CONTAINING PROTEIN"/>
    <property type="match status" value="1"/>
</dbReference>
<dbReference type="Gene3D" id="3.30.420.10">
    <property type="entry name" value="Ribonuclease H-like superfamily/Ribonuclease H"/>
    <property type="match status" value="1"/>
</dbReference>
<dbReference type="InterPro" id="IPR040676">
    <property type="entry name" value="DUF5641"/>
</dbReference>